<reference evidence="2 3" key="1">
    <citation type="submission" date="2015-04" db="EMBL/GenBank/DDBJ databases">
        <title>Complete Genome Sequence of Brevibacterium flavum ATCC 15168.</title>
        <authorList>
            <person name="Ahn J."/>
            <person name="Park G."/>
            <person name="Jeon W."/>
            <person name="Jang Y."/>
            <person name="Jang M."/>
            <person name="Lee H."/>
            <person name="Lee H."/>
        </authorList>
    </citation>
    <scope>NUCLEOTIDE SEQUENCE [LARGE SCALE GENOMIC DNA]</scope>
    <source>
        <strain evidence="2 3">ATCC 15168</strain>
    </source>
</reference>
<dbReference type="Proteomes" id="UP000034037">
    <property type="component" value="Chromosome"/>
</dbReference>
<protein>
    <submittedName>
        <fullName evidence="2">Uncharacterized protein</fullName>
    </submittedName>
</protein>
<gene>
    <name evidence="2" type="ORF">YH66_09605</name>
</gene>
<proteinExistence type="predicted"/>
<keyword evidence="3" id="KW-1185">Reference proteome</keyword>
<dbReference type="HOGENOM" id="CLU_2551657_0_0_11"/>
<evidence type="ECO:0000313" key="2">
    <source>
        <dbReference type="EMBL" id="AKF27788.1"/>
    </source>
</evidence>
<organism evidence="2 3">
    <name type="scientific">[Brevibacterium] flavum</name>
    <dbReference type="NCBI Taxonomy" id="92706"/>
    <lineage>
        <taxon>Bacteria</taxon>
        <taxon>Bacillati</taxon>
        <taxon>Actinomycetota</taxon>
        <taxon>Actinomycetes</taxon>
        <taxon>Mycobacteriales</taxon>
        <taxon>Corynebacteriaceae</taxon>
        <taxon>Corynebacterium</taxon>
    </lineage>
</organism>
<accession>A0A0F6WQU0</accession>
<sequence length="82" mass="9146">MTWDAGAAGNIVIPTPESACYRDDSGQLQTTYPDTQSRDSETCPADRTRQTHHPLQQQGVRYDDSPSPEQWVLGQLLPTQDD</sequence>
<evidence type="ECO:0000313" key="3">
    <source>
        <dbReference type="Proteomes" id="UP000034037"/>
    </source>
</evidence>
<evidence type="ECO:0000256" key="1">
    <source>
        <dbReference type="SAM" id="MobiDB-lite"/>
    </source>
</evidence>
<feature type="compositionally biased region" description="Basic and acidic residues" evidence="1">
    <location>
        <begin position="36"/>
        <end position="49"/>
    </location>
</feature>
<dbReference type="EMBL" id="CP011309">
    <property type="protein sequence ID" value="AKF27788.1"/>
    <property type="molecule type" value="Genomic_DNA"/>
</dbReference>
<feature type="region of interest" description="Disordered" evidence="1">
    <location>
        <begin position="16"/>
        <end position="82"/>
    </location>
</feature>
<name>A0A0F6WQU0_9CORY</name>
<feature type="compositionally biased region" description="Polar residues" evidence="1">
    <location>
        <begin position="26"/>
        <end position="35"/>
    </location>
</feature>
<dbReference type="AlphaFoldDB" id="A0A0F6WQU0"/>